<gene>
    <name evidence="3" type="primary">CSON002874</name>
</gene>
<dbReference type="EMBL" id="UFQT01000148">
    <property type="protein sequence ID" value="SSX20898.1"/>
    <property type="molecule type" value="Genomic_DNA"/>
</dbReference>
<evidence type="ECO:0000313" key="3">
    <source>
        <dbReference type="EMBL" id="SSX20898.1"/>
    </source>
</evidence>
<sequence length="83" mass="9300">MFELNKLLITVLILIHPISRMTQVDGYCLYFLPIPCQLPEEPVYETAFASNEDPILQGALQAPKVCGFGSYPDRQGNCRVRVG</sequence>
<dbReference type="AlphaFoldDB" id="A0A336M4G6"/>
<evidence type="ECO:0000256" key="1">
    <source>
        <dbReference type="SAM" id="SignalP"/>
    </source>
</evidence>
<dbReference type="VEuPathDB" id="VectorBase:CSON002874"/>
<name>A0A336M4G6_CULSO</name>
<reference evidence="3" key="2">
    <citation type="submission" date="2018-07" db="EMBL/GenBank/DDBJ databases">
        <authorList>
            <person name="Quirk P.G."/>
            <person name="Krulwich T.A."/>
        </authorList>
    </citation>
    <scope>NUCLEOTIDE SEQUENCE</scope>
</reference>
<feature type="signal peptide" evidence="1">
    <location>
        <begin position="1"/>
        <end position="26"/>
    </location>
</feature>
<proteinExistence type="predicted"/>
<reference evidence="2" key="1">
    <citation type="submission" date="2018-04" db="EMBL/GenBank/DDBJ databases">
        <authorList>
            <person name="Go L.Y."/>
            <person name="Mitchell J.A."/>
        </authorList>
    </citation>
    <scope>NUCLEOTIDE SEQUENCE</scope>
    <source>
        <tissue evidence="2">Whole organism</tissue>
    </source>
</reference>
<organism evidence="3">
    <name type="scientific">Culicoides sonorensis</name>
    <name type="common">Biting midge</name>
    <dbReference type="NCBI Taxonomy" id="179676"/>
    <lineage>
        <taxon>Eukaryota</taxon>
        <taxon>Metazoa</taxon>
        <taxon>Ecdysozoa</taxon>
        <taxon>Arthropoda</taxon>
        <taxon>Hexapoda</taxon>
        <taxon>Insecta</taxon>
        <taxon>Pterygota</taxon>
        <taxon>Neoptera</taxon>
        <taxon>Endopterygota</taxon>
        <taxon>Diptera</taxon>
        <taxon>Nematocera</taxon>
        <taxon>Chironomoidea</taxon>
        <taxon>Ceratopogonidae</taxon>
        <taxon>Ceratopogoninae</taxon>
        <taxon>Culicoides</taxon>
        <taxon>Monoculicoides</taxon>
    </lineage>
</organism>
<keyword evidence="1" id="KW-0732">Signal</keyword>
<evidence type="ECO:0000313" key="2">
    <source>
        <dbReference type="EMBL" id="SSX00518.1"/>
    </source>
</evidence>
<protein>
    <submittedName>
        <fullName evidence="3">CSON002874 protein</fullName>
    </submittedName>
</protein>
<feature type="chain" id="PRO_5036062303" evidence="1">
    <location>
        <begin position="27"/>
        <end position="83"/>
    </location>
</feature>
<accession>A0A336M4G6</accession>
<dbReference type="EMBL" id="UFQS01000148">
    <property type="protein sequence ID" value="SSX00518.1"/>
    <property type="molecule type" value="Genomic_DNA"/>
</dbReference>